<dbReference type="InterPro" id="IPR053827">
    <property type="entry name" value="Gp10_C"/>
</dbReference>
<organism evidence="3 4">
    <name type="scientific">Aeromonas phage APT65</name>
    <dbReference type="NCBI Taxonomy" id="2982914"/>
    <lineage>
        <taxon>Viruses</taxon>
        <taxon>Duplodnaviria</taxon>
        <taxon>Heunggongvirae</taxon>
        <taxon>Uroviricota</taxon>
        <taxon>Caudoviricetes</taxon>
        <taxon>Aquaneticvirus</taxon>
        <taxon>Aquaneticvirus ApT65</taxon>
    </lineage>
</organism>
<keyword evidence="4" id="KW-1185">Reference proteome</keyword>
<dbReference type="Pfam" id="PF21939">
    <property type="entry name" value="Gp10_C"/>
    <property type="match status" value="1"/>
</dbReference>
<reference evidence="3" key="1">
    <citation type="submission" date="2022-09" db="EMBL/GenBank/DDBJ databases">
        <authorList>
            <person name="Cebeci A."/>
            <person name="Ture M."/>
            <person name="Alemdag M."/>
            <person name="Altinok I."/>
        </authorList>
    </citation>
    <scope>NUCLEOTIDE SEQUENCE</scope>
</reference>
<dbReference type="Proteomes" id="UP001163735">
    <property type="component" value="Segment"/>
</dbReference>
<evidence type="ECO:0000259" key="2">
    <source>
        <dbReference type="Pfam" id="PF21939"/>
    </source>
</evidence>
<evidence type="ECO:0000313" key="3">
    <source>
        <dbReference type="EMBL" id="UZV39633.1"/>
    </source>
</evidence>
<evidence type="ECO:0000313" key="4">
    <source>
        <dbReference type="Proteomes" id="UP001163735"/>
    </source>
</evidence>
<gene>
    <name evidence="3" type="ORF">APT65_00018</name>
</gene>
<feature type="region of interest" description="Disordered" evidence="1">
    <location>
        <begin position="229"/>
        <end position="258"/>
    </location>
</feature>
<sequence>MTVETAFFIKDLNEAYPRSRDLINEGDDHIRLIKSTIKNTFPGIDKAVTYSADSLNNLNTITEASASELKVKANLTVSSGKVVNLGGGAVKGVGTPVEDTDAVNLGFLKTSATWPINSIYMTIDTRNPNTILGFGTWEAVAQGRVIIGSGTTTDTNNESRTFLNNTKSGEFSHRIIQSEMPQHSHGLSSIVVSSSGDHSHDVDLRVHSYAIINNNYWTAPLGEIAGENSRFNNNQGAKTKTSGAHTHTLSGSSDNVGGTDRMNIVQPHFVCNIWIRTA</sequence>
<proteinExistence type="predicted"/>
<feature type="compositionally biased region" description="Polar residues" evidence="1">
    <location>
        <begin position="229"/>
        <end position="256"/>
    </location>
</feature>
<dbReference type="EMBL" id="OP491958">
    <property type="protein sequence ID" value="UZV39633.1"/>
    <property type="molecule type" value="Genomic_DNA"/>
</dbReference>
<name>A0A9E8K4J8_9CAUD</name>
<feature type="domain" description="Baseplate structural protein Gp10 C-terminal" evidence="2">
    <location>
        <begin position="112"/>
        <end position="277"/>
    </location>
</feature>
<evidence type="ECO:0000256" key="1">
    <source>
        <dbReference type="SAM" id="MobiDB-lite"/>
    </source>
</evidence>
<accession>A0A9E8K4J8</accession>
<protein>
    <submittedName>
        <fullName evidence="3">Structural protein</fullName>
    </submittedName>
</protein>